<evidence type="ECO:0000256" key="2">
    <source>
        <dbReference type="ARBA" id="ARBA00022729"/>
    </source>
</evidence>
<evidence type="ECO:0000256" key="4">
    <source>
        <dbReference type="SAM" id="SignalP"/>
    </source>
</evidence>
<organism evidence="5 6">
    <name type="scientific">Streptomyces luteoverticillatus</name>
    <name type="common">Streptoverticillium luteoverticillatus</name>
    <dbReference type="NCBI Taxonomy" id="66425"/>
    <lineage>
        <taxon>Bacteria</taxon>
        <taxon>Bacillati</taxon>
        <taxon>Actinomycetota</taxon>
        <taxon>Actinomycetes</taxon>
        <taxon>Kitasatosporales</taxon>
        <taxon>Streptomycetaceae</taxon>
        <taxon>Streptomyces</taxon>
    </lineage>
</organism>
<feature type="chain" id="PRO_5018565435" evidence="4">
    <location>
        <begin position="31"/>
        <end position="135"/>
    </location>
</feature>
<dbReference type="OrthoDB" id="3405860at2"/>
<accession>A0A3Q9FXZ3</accession>
<dbReference type="InterPro" id="IPR010928">
    <property type="entry name" value="MelC1"/>
</dbReference>
<dbReference type="GO" id="GO:0042438">
    <property type="term" value="P:melanin biosynthetic process"/>
    <property type="evidence" value="ECO:0007669"/>
    <property type="project" value="InterPro"/>
</dbReference>
<dbReference type="InterPro" id="IPR006311">
    <property type="entry name" value="TAT_signal"/>
</dbReference>
<comment type="similarity">
    <text evidence="1">Belongs to the melC1 family.</text>
</comment>
<keyword evidence="3" id="KW-0186">Copper</keyword>
<dbReference type="Gene3D" id="3.30.1880.10">
    <property type="entry name" value="protein ne1242 domain like"/>
    <property type="match status" value="1"/>
</dbReference>
<dbReference type="NCBIfam" id="NF047833">
    <property type="entry name" value="TyroCdyMelC1"/>
    <property type="match status" value="1"/>
</dbReference>
<keyword evidence="6" id="KW-1185">Reference proteome</keyword>
<name>A0A3Q9FXZ3_STRLT</name>
<evidence type="ECO:0000313" key="6">
    <source>
        <dbReference type="Proteomes" id="UP000267900"/>
    </source>
</evidence>
<feature type="signal peptide" evidence="4">
    <location>
        <begin position="1"/>
        <end position="30"/>
    </location>
</feature>
<reference evidence="5 6" key="1">
    <citation type="submission" date="2018-12" db="EMBL/GenBank/DDBJ databases">
        <title>The whole draft genome of Streptomyce luteoverticillatus CGMCC 15060.</title>
        <authorList>
            <person name="Feng Z."/>
            <person name="Chen G."/>
            <person name="Zhang J."/>
            <person name="Zhu H."/>
            <person name="Yu X."/>
            <person name="Zhang W."/>
            <person name="Zhang X."/>
        </authorList>
    </citation>
    <scope>NUCLEOTIDE SEQUENCE [LARGE SCALE GENOMIC DNA]</scope>
    <source>
        <strain evidence="5 6">CGMCC 15060</strain>
    </source>
</reference>
<dbReference type="AlphaFoldDB" id="A0A3Q9FXZ3"/>
<dbReference type="PROSITE" id="PS51318">
    <property type="entry name" value="TAT"/>
    <property type="match status" value="1"/>
</dbReference>
<keyword evidence="2 4" id="KW-0732">Signal</keyword>
<sequence length="135" mass="14237">MSKNVTRRVVLRGTAIAVAGAALAAPAAMAATRAALPMDHTGMDHSGHGSHGPQPFDEVYQGRRIVGTPVTTGHEAHHGGFAVTIDGKELHVMRNADGTWISVINHYQTYPDPLALTRAAVDKLQGASLVPITTR</sequence>
<proteinExistence type="inferred from homology"/>
<gene>
    <name evidence="5" type="ORF">EKH77_10775</name>
</gene>
<evidence type="ECO:0000256" key="1">
    <source>
        <dbReference type="ARBA" id="ARBA00009871"/>
    </source>
</evidence>
<dbReference type="Proteomes" id="UP000267900">
    <property type="component" value="Chromosome"/>
</dbReference>
<dbReference type="GO" id="GO:0005507">
    <property type="term" value="F:copper ion binding"/>
    <property type="evidence" value="ECO:0007669"/>
    <property type="project" value="InterPro"/>
</dbReference>
<dbReference type="RefSeq" id="WP_126914184.1">
    <property type="nucleotide sequence ID" value="NZ_CP034587.1"/>
</dbReference>
<evidence type="ECO:0000313" key="5">
    <source>
        <dbReference type="EMBL" id="AZQ71631.1"/>
    </source>
</evidence>
<dbReference type="Pfam" id="PF06236">
    <property type="entry name" value="MelC1"/>
    <property type="match status" value="1"/>
</dbReference>
<evidence type="ECO:0000256" key="3">
    <source>
        <dbReference type="ARBA" id="ARBA00023008"/>
    </source>
</evidence>
<dbReference type="InterPro" id="IPR023199">
    <property type="entry name" value="GriE/MELC1_sf"/>
</dbReference>
<protein>
    <submittedName>
        <fullName evidence="5">Tyrosinase</fullName>
    </submittedName>
</protein>
<dbReference type="EMBL" id="CP034587">
    <property type="protein sequence ID" value="AZQ71631.1"/>
    <property type="molecule type" value="Genomic_DNA"/>
</dbReference>